<dbReference type="OrthoDB" id="7869153at2"/>
<dbReference type="GO" id="GO:0005524">
    <property type="term" value="F:ATP binding"/>
    <property type="evidence" value="ECO:0007669"/>
    <property type="project" value="UniProtKB-UniRule"/>
</dbReference>
<organism evidence="4 5">
    <name type="scientific">Cohnella pontilimi</name>
    <dbReference type="NCBI Taxonomy" id="2564100"/>
    <lineage>
        <taxon>Bacteria</taxon>
        <taxon>Bacillati</taxon>
        <taxon>Bacillota</taxon>
        <taxon>Bacilli</taxon>
        <taxon>Bacillales</taxon>
        <taxon>Paenibacillaceae</taxon>
        <taxon>Cohnella</taxon>
    </lineage>
</organism>
<sequence>MYLTNGSSITARPIVGVYLGSGSMSISEIRDHERIQKLVEANKEARTTLTFFTSKDVDFTGRQISGAYFDEADRKWKRNRFPFPDVIYVRGGGSGTDELLKKFDDLGIKRINPIHAFNKGELYNYLSKDKYLRAHLPQTIPVKTMSDVRSTVLKLRKVYVKAVRGRKGLQVMRVDTLPSKSGYLYSYSIIDKLVRRKTHSMDGLLRAVRSFFGDRTLIVQKAIELVRVNNSRLVDFRAEVQRDKNNEIDIVGVCARVGKKYSPITTHSTAYRYEDYLYKLYPRYTSKQIRRLKNKIDDFLRQVYLAVEKNYGRFGEIGIDFALDTKGKLWLIECNAQSAKVSIAKAYGNKSNRVFLNPLLYAKRIAGRSANPPSVPRSQGARGGRSGNPGSRSSYANRSRLNKSTYSNRSSYNNRSTAANPGSLINPGNLNNPSNPLGNWLL</sequence>
<dbReference type="Proteomes" id="UP000309673">
    <property type="component" value="Unassembled WGS sequence"/>
</dbReference>
<feature type="domain" description="ATP-grasp" evidence="3">
    <location>
        <begin position="129"/>
        <end position="360"/>
    </location>
</feature>
<dbReference type="InterPro" id="IPR011761">
    <property type="entry name" value="ATP-grasp"/>
</dbReference>
<accession>A0A4V5LSD2</accession>
<dbReference type="EMBL" id="SUPK01000003">
    <property type="protein sequence ID" value="TJY42589.1"/>
    <property type="molecule type" value="Genomic_DNA"/>
</dbReference>
<dbReference type="GO" id="GO:0046872">
    <property type="term" value="F:metal ion binding"/>
    <property type="evidence" value="ECO:0007669"/>
    <property type="project" value="InterPro"/>
</dbReference>
<gene>
    <name evidence="4" type="ORF">E5161_06970</name>
</gene>
<dbReference type="InterPro" id="IPR026838">
    <property type="entry name" value="YheC/D"/>
</dbReference>
<dbReference type="SUPFAM" id="SSF56059">
    <property type="entry name" value="Glutathione synthetase ATP-binding domain-like"/>
    <property type="match status" value="1"/>
</dbReference>
<evidence type="ECO:0000256" key="1">
    <source>
        <dbReference type="PROSITE-ProRule" id="PRU00409"/>
    </source>
</evidence>
<feature type="region of interest" description="Disordered" evidence="2">
    <location>
        <begin position="369"/>
        <end position="442"/>
    </location>
</feature>
<dbReference type="Pfam" id="PF14398">
    <property type="entry name" value="ATPgrasp_YheCD"/>
    <property type="match status" value="1"/>
</dbReference>
<evidence type="ECO:0000259" key="3">
    <source>
        <dbReference type="PROSITE" id="PS50975"/>
    </source>
</evidence>
<comment type="caution">
    <text evidence="4">The sequence shown here is derived from an EMBL/GenBank/DDBJ whole genome shotgun (WGS) entry which is preliminary data.</text>
</comment>
<dbReference type="Gene3D" id="3.30.470.20">
    <property type="entry name" value="ATP-grasp fold, B domain"/>
    <property type="match status" value="1"/>
</dbReference>
<keyword evidence="5" id="KW-1185">Reference proteome</keyword>
<proteinExistence type="predicted"/>
<name>A0A4V5LSD2_9BACL</name>
<evidence type="ECO:0000256" key="2">
    <source>
        <dbReference type="SAM" id="MobiDB-lite"/>
    </source>
</evidence>
<keyword evidence="1" id="KW-0067">ATP-binding</keyword>
<feature type="compositionally biased region" description="Low complexity" evidence="2">
    <location>
        <begin position="404"/>
        <end position="442"/>
    </location>
</feature>
<evidence type="ECO:0000313" key="5">
    <source>
        <dbReference type="Proteomes" id="UP000309673"/>
    </source>
</evidence>
<dbReference type="RefSeq" id="WP_136777008.1">
    <property type="nucleotide sequence ID" value="NZ_SUPK01000003.1"/>
</dbReference>
<protein>
    <recommendedName>
        <fullName evidence="3">ATP-grasp domain-containing protein</fullName>
    </recommendedName>
</protein>
<dbReference type="PROSITE" id="PS50975">
    <property type="entry name" value="ATP_GRASP"/>
    <property type="match status" value="1"/>
</dbReference>
<reference evidence="4 5" key="1">
    <citation type="submission" date="2019-04" db="EMBL/GenBank/DDBJ databases">
        <title>Cohnella sp. nov., isolated from soil.</title>
        <authorList>
            <person name="Kim W."/>
        </authorList>
    </citation>
    <scope>NUCLEOTIDE SEQUENCE [LARGE SCALE GENOMIC DNA]</scope>
    <source>
        <strain evidence="4 5">CAU 1483</strain>
    </source>
</reference>
<keyword evidence="1" id="KW-0547">Nucleotide-binding</keyword>
<evidence type="ECO:0000313" key="4">
    <source>
        <dbReference type="EMBL" id="TJY42589.1"/>
    </source>
</evidence>
<dbReference type="AlphaFoldDB" id="A0A4V5LSD2"/>